<sequence length="402" mass="44688">MSTIQTLKGFRDFLPETMAVRSRVINILKTVFEKYGFSELQTPTLEYAEVLTGKYGQEAEKLMYLFQDPGGRKVGLKYDMTVPLARVMAQYPDLPKPFKRYQIQPAFRAENTQKSRYRELYQCDVDTVGTLSPLADAEILAIISDALTGLGFKEFKIRVNSRQILFGITKDLSVLQSIDKLDKKSANEVKQELSQKGLSPDEIQNIFAGLDSAKPDPNLTQIMDIAEKLGARNIEFDPRLVRGLDYYTGVIFETMVTEPKIGSITGGGRYDNLIKSLGGPDLPAVGTTLGLDRICDVIEELTLWPDLPKSATKILVTIFSQDLYSPALILSSSLRDAGINTELYPDASAKLDKQLKYANAKGIPYVAIIGPEEAAQNEVKVKNMATGEQKCLPEQELISFFS</sequence>
<comment type="similarity">
    <text evidence="1 8">Belongs to the class-II aminoacyl-tRNA synthetase family.</text>
</comment>
<dbReference type="Proteomes" id="UP000034565">
    <property type="component" value="Unassembled WGS sequence"/>
</dbReference>
<reference evidence="11 12" key="1">
    <citation type="journal article" date="2015" name="Nature">
        <title>rRNA introns, odd ribosomes, and small enigmatic genomes across a large radiation of phyla.</title>
        <authorList>
            <person name="Brown C.T."/>
            <person name="Hug L.A."/>
            <person name="Thomas B.C."/>
            <person name="Sharon I."/>
            <person name="Castelle C.J."/>
            <person name="Singh A."/>
            <person name="Wilkins M.J."/>
            <person name="Williams K.H."/>
            <person name="Banfield J.F."/>
        </authorList>
    </citation>
    <scope>NUCLEOTIDE SEQUENCE [LARGE SCALE GENOMIC DNA]</scope>
</reference>
<dbReference type="InterPro" id="IPR004516">
    <property type="entry name" value="HisRS/HisZ"/>
</dbReference>
<dbReference type="SUPFAM" id="SSF55681">
    <property type="entry name" value="Class II aaRS and biotin synthetases"/>
    <property type="match status" value="1"/>
</dbReference>
<dbReference type="InterPro" id="IPR033656">
    <property type="entry name" value="HisRS_anticodon"/>
</dbReference>
<dbReference type="AlphaFoldDB" id="A0A0G1SL61"/>
<dbReference type="EMBL" id="LCOA01000003">
    <property type="protein sequence ID" value="KKU70229.1"/>
    <property type="molecule type" value="Genomic_DNA"/>
</dbReference>
<feature type="binding site" evidence="9">
    <location>
        <begin position="79"/>
        <end position="81"/>
    </location>
    <ligand>
        <name>L-histidine</name>
        <dbReference type="ChEBI" id="CHEBI:57595"/>
    </ligand>
</feature>
<evidence type="ECO:0000259" key="10">
    <source>
        <dbReference type="PROSITE" id="PS50862"/>
    </source>
</evidence>
<keyword evidence="8" id="KW-0963">Cytoplasm</keyword>
<dbReference type="SUPFAM" id="SSF52954">
    <property type="entry name" value="Class II aaRS ABD-related"/>
    <property type="match status" value="1"/>
</dbReference>
<dbReference type="InterPro" id="IPR004154">
    <property type="entry name" value="Anticodon-bd"/>
</dbReference>
<dbReference type="PANTHER" id="PTHR11476">
    <property type="entry name" value="HISTIDYL-TRNA SYNTHETASE"/>
    <property type="match status" value="1"/>
</dbReference>
<evidence type="ECO:0000256" key="8">
    <source>
        <dbReference type="HAMAP-Rule" id="MF_00127"/>
    </source>
</evidence>
<dbReference type="Pfam" id="PF03129">
    <property type="entry name" value="HGTP_anticodon"/>
    <property type="match status" value="1"/>
</dbReference>
<feature type="binding site" evidence="9">
    <location>
        <position position="108"/>
    </location>
    <ligand>
        <name>L-histidine</name>
        <dbReference type="ChEBI" id="CHEBI:57595"/>
    </ligand>
</feature>
<feature type="binding site" evidence="9">
    <location>
        <position position="242"/>
    </location>
    <ligand>
        <name>L-histidine</name>
        <dbReference type="ChEBI" id="CHEBI:57595"/>
    </ligand>
</feature>
<gene>
    <name evidence="8" type="primary">hisS</name>
    <name evidence="11" type="ORF">UX92_C0003G0049</name>
</gene>
<feature type="binding site" evidence="9">
    <location>
        <position position="126"/>
    </location>
    <ligand>
        <name>L-histidine</name>
        <dbReference type="ChEBI" id="CHEBI:57595"/>
    </ligand>
</feature>
<dbReference type="Gene3D" id="3.40.50.800">
    <property type="entry name" value="Anticodon-binding domain"/>
    <property type="match status" value="1"/>
</dbReference>
<dbReference type="CDD" id="cd00859">
    <property type="entry name" value="HisRS_anticodon"/>
    <property type="match status" value="1"/>
</dbReference>
<dbReference type="CDD" id="cd00773">
    <property type="entry name" value="HisRS-like_core"/>
    <property type="match status" value="1"/>
</dbReference>
<dbReference type="NCBIfam" id="TIGR00442">
    <property type="entry name" value="hisS"/>
    <property type="match status" value="1"/>
</dbReference>
<dbReference type="InterPro" id="IPR015807">
    <property type="entry name" value="His-tRNA-ligase"/>
</dbReference>
<evidence type="ECO:0000256" key="3">
    <source>
        <dbReference type="ARBA" id="ARBA00022741"/>
    </source>
</evidence>
<dbReference type="GO" id="GO:0004821">
    <property type="term" value="F:histidine-tRNA ligase activity"/>
    <property type="evidence" value="ECO:0007669"/>
    <property type="project" value="UniProtKB-UniRule"/>
</dbReference>
<organism evidence="11 12">
    <name type="scientific">Candidatus Amesbacteria bacterium GW2011_GWA1_47_20</name>
    <dbReference type="NCBI Taxonomy" id="1618354"/>
    <lineage>
        <taxon>Bacteria</taxon>
        <taxon>Candidatus Amesiibacteriota</taxon>
    </lineage>
</organism>
<dbReference type="InterPro" id="IPR045864">
    <property type="entry name" value="aa-tRNA-synth_II/BPL/LPL"/>
</dbReference>
<evidence type="ECO:0000256" key="9">
    <source>
        <dbReference type="PIRSR" id="PIRSR001549-1"/>
    </source>
</evidence>
<keyword evidence="6 8" id="KW-0030">Aminoacyl-tRNA synthetase</keyword>
<evidence type="ECO:0000256" key="6">
    <source>
        <dbReference type="ARBA" id="ARBA00023146"/>
    </source>
</evidence>
<feature type="binding site" evidence="9">
    <location>
        <begin position="246"/>
        <end position="247"/>
    </location>
    <ligand>
        <name>L-histidine</name>
        <dbReference type="ChEBI" id="CHEBI:57595"/>
    </ligand>
</feature>
<dbReference type="PANTHER" id="PTHR11476:SF7">
    <property type="entry name" value="HISTIDINE--TRNA LIGASE"/>
    <property type="match status" value="1"/>
</dbReference>
<dbReference type="Pfam" id="PF13393">
    <property type="entry name" value="tRNA-synt_His"/>
    <property type="match status" value="1"/>
</dbReference>
<dbReference type="HAMAP" id="MF_00127">
    <property type="entry name" value="His_tRNA_synth"/>
    <property type="match status" value="1"/>
</dbReference>
<dbReference type="PROSITE" id="PS50862">
    <property type="entry name" value="AA_TRNA_LIGASE_II"/>
    <property type="match status" value="1"/>
</dbReference>
<dbReference type="PIRSF" id="PIRSF001549">
    <property type="entry name" value="His-tRNA_synth"/>
    <property type="match status" value="1"/>
</dbReference>
<dbReference type="Gene3D" id="3.30.930.10">
    <property type="entry name" value="Bira Bifunctional Protein, Domain 2"/>
    <property type="match status" value="1"/>
</dbReference>
<feature type="domain" description="Aminoacyl-transfer RNA synthetases class-II family profile" evidence="10">
    <location>
        <begin position="1"/>
        <end position="308"/>
    </location>
</feature>
<name>A0A0G1SL61_9BACT</name>
<evidence type="ECO:0000256" key="4">
    <source>
        <dbReference type="ARBA" id="ARBA00022840"/>
    </source>
</evidence>
<keyword evidence="4 8" id="KW-0067">ATP-binding</keyword>
<dbReference type="InterPro" id="IPR041715">
    <property type="entry name" value="HisRS-like_core"/>
</dbReference>
<evidence type="ECO:0000256" key="1">
    <source>
        <dbReference type="ARBA" id="ARBA00008226"/>
    </source>
</evidence>
<dbReference type="GO" id="GO:0006427">
    <property type="term" value="P:histidyl-tRNA aminoacylation"/>
    <property type="evidence" value="ECO:0007669"/>
    <property type="project" value="UniProtKB-UniRule"/>
</dbReference>
<dbReference type="GO" id="GO:0005524">
    <property type="term" value="F:ATP binding"/>
    <property type="evidence" value="ECO:0007669"/>
    <property type="project" value="UniProtKB-UniRule"/>
</dbReference>
<proteinExistence type="inferred from homology"/>
<comment type="subcellular location">
    <subcellularLocation>
        <location evidence="8">Cytoplasm</location>
    </subcellularLocation>
</comment>
<dbReference type="PATRIC" id="fig|1618354.3.peg.139"/>
<dbReference type="InterPro" id="IPR006195">
    <property type="entry name" value="aa-tRNA-synth_II"/>
</dbReference>
<comment type="caution">
    <text evidence="11">The sequence shown here is derived from an EMBL/GenBank/DDBJ whole genome shotgun (WGS) entry which is preliminary data.</text>
</comment>
<accession>A0A0G1SL61</accession>
<evidence type="ECO:0000256" key="5">
    <source>
        <dbReference type="ARBA" id="ARBA00022917"/>
    </source>
</evidence>
<dbReference type="EC" id="6.1.1.21" evidence="8"/>
<dbReference type="GO" id="GO:0005737">
    <property type="term" value="C:cytoplasm"/>
    <property type="evidence" value="ECO:0007669"/>
    <property type="project" value="UniProtKB-SubCell"/>
</dbReference>
<comment type="subunit">
    <text evidence="8">Homodimer.</text>
</comment>
<feature type="binding site" evidence="9">
    <location>
        <position position="122"/>
    </location>
    <ligand>
        <name>L-histidine</name>
        <dbReference type="ChEBI" id="CHEBI:57595"/>
    </ligand>
</feature>
<keyword evidence="3 8" id="KW-0547">Nucleotide-binding</keyword>
<evidence type="ECO:0000313" key="11">
    <source>
        <dbReference type="EMBL" id="KKU70229.1"/>
    </source>
</evidence>
<protein>
    <recommendedName>
        <fullName evidence="8">Histidine--tRNA ligase</fullName>
        <ecNumber evidence="8">6.1.1.21</ecNumber>
    </recommendedName>
    <alternativeName>
        <fullName evidence="8">Histidyl-tRNA synthetase</fullName>
        <shortName evidence="8">HisRS</shortName>
    </alternativeName>
</protein>
<comment type="catalytic activity">
    <reaction evidence="7 8">
        <text>tRNA(His) + L-histidine + ATP = L-histidyl-tRNA(His) + AMP + diphosphate + H(+)</text>
        <dbReference type="Rhea" id="RHEA:17313"/>
        <dbReference type="Rhea" id="RHEA-COMP:9665"/>
        <dbReference type="Rhea" id="RHEA-COMP:9689"/>
        <dbReference type="ChEBI" id="CHEBI:15378"/>
        <dbReference type="ChEBI" id="CHEBI:30616"/>
        <dbReference type="ChEBI" id="CHEBI:33019"/>
        <dbReference type="ChEBI" id="CHEBI:57595"/>
        <dbReference type="ChEBI" id="CHEBI:78442"/>
        <dbReference type="ChEBI" id="CHEBI:78527"/>
        <dbReference type="ChEBI" id="CHEBI:456215"/>
        <dbReference type="EC" id="6.1.1.21"/>
    </reaction>
</comment>
<keyword evidence="2 8" id="KW-0436">Ligase</keyword>
<keyword evidence="5 8" id="KW-0648">Protein biosynthesis</keyword>
<evidence type="ECO:0000256" key="2">
    <source>
        <dbReference type="ARBA" id="ARBA00022598"/>
    </source>
</evidence>
<dbReference type="InterPro" id="IPR036621">
    <property type="entry name" value="Anticodon-bd_dom_sf"/>
</dbReference>
<evidence type="ECO:0000256" key="7">
    <source>
        <dbReference type="ARBA" id="ARBA00047639"/>
    </source>
</evidence>
<evidence type="ECO:0000313" key="12">
    <source>
        <dbReference type="Proteomes" id="UP000034565"/>
    </source>
</evidence>